<name>A0A166HBY2_DAUCS</name>
<keyword evidence="3" id="KW-0862">Zinc</keyword>
<sequence>MSVKRSRIGESSSFIDKDLNHMSLEAESARKPSGERKPLKFLRTSVDEDNKEQLRQNMILNPPACESKFDGLGDFLKYCNFCRKEIPQDKDVFMYRDYCAYCSEQCRDYQIELDEWVEKQLEASKAAVREQDAKMNGSH</sequence>
<evidence type="ECO:0000256" key="2">
    <source>
        <dbReference type="ARBA" id="ARBA00022723"/>
    </source>
</evidence>
<evidence type="ECO:0000256" key="3">
    <source>
        <dbReference type="ARBA" id="ARBA00022771"/>
    </source>
</evidence>
<dbReference type="PROSITE" id="PS51795">
    <property type="entry name" value="ZF_FLZ"/>
    <property type="match status" value="1"/>
</dbReference>
<dbReference type="GO" id="GO:0008270">
    <property type="term" value="F:zinc ion binding"/>
    <property type="evidence" value="ECO:0007669"/>
    <property type="project" value="UniProtKB-KW"/>
</dbReference>
<reference evidence="4" key="2">
    <citation type="submission" date="2022-03" db="EMBL/GenBank/DDBJ databases">
        <title>Draft title - Genomic analysis of global carrot germplasm unveils the trajectory of domestication and the origin of high carotenoid orange carrot.</title>
        <authorList>
            <person name="Iorizzo M."/>
            <person name="Ellison S."/>
            <person name="Senalik D."/>
            <person name="Macko-Podgorni A."/>
            <person name="Grzebelus D."/>
            <person name="Bostan H."/>
            <person name="Rolling W."/>
            <person name="Curaba J."/>
            <person name="Simon P."/>
        </authorList>
    </citation>
    <scope>NUCLEOTIDE SEQUENCE</scope>
    <source>
        <tissue evidence="4">Leaf</tissue>
    </source>
</reference>
<evidence type="ECO:0000256" key="1">
    <source>
        <dbReference type="ARBA" id="ARBA00009374"/>
    </source>
</evidence>
<reference evidence="4" key="1">
    <citation type="journal article" date="2016" name="Nat. Genet.">
        <title>A high-quality carrot genome assembly provides new insights into carotenoid accumulation and asterid genome evolution.</title>
        <authorList>
            <person name="Iorizzo M."/>
            <person name="Ellison S."/>
            <person name="Senalik D."/>
            <person name="Zeng P."/>
            <person name="Satapoomin P."/>
            <person name="Huang J."/>
            <person name="Bowman M."/>
            <person name="Iovene M."/>
            <person name="Sanseverino W."/>
            <person name="Cavagnaro P."/>
            <person name="Yildiz M."/>
            <person name="Macko-Podgorni A."/>
            <person name="Moranska E."/>
            <person name="Grzebelus E."/>
            <person name="Grzebelus D."/>
            <person name="Ashrafi H."/>
            <person name="Zheng Z."/>
            <person name="Cheng S."/>
            <person name="Spooner D."/>
            <person name="Van Deynze A."/>
            <person name="Simon P."/>
        </authorList>
    </citation>
    <scope>NUCLEOTIDE SEQUENCE</scope>
    <source>
        <tissue evidence="4">Leaf</tissue>
    </source>
</reference>
<protein>
    <submittedName>
        <fullName evidence="4">Uncharacterized protein</fullName>
    </submittedName>
</protein>
<dbReference type="InterPro" id="IPR044533">
    <property type="entry name" value="FLZ1/2/3"/>
</dbReference>
<dbReference type="PANTHER" id="PTHR46057:SF54">
    <property type="entry name" value="FCS-LIKE ZINC FINGER 16"/>
    <property type="match status" value="1"/>
</dbReference>
<comment type="similarity">
    <text evidence="1">Belongs to the FLZ family.</text>
</comment>
<gene>
    <name evidence="4" type="ORF">DCAR_0102847</name>
</gene>
<dbReference type="Proteomes" id="UP000077755">
    <property type="component" value="Chromosome 1"/>
</dbReference>
<accession>A0A166HBY2</accession>
<proteinExistence type="inferred from homology"/>
<evidence type="ECO:0000313" key="5">
    <source>
        <dbReference type="Proteomes" id="UP000077755"/>
    </source>
</evidence>
<evidence type="ECO:0000313" key="4">
    <source>
        <dbReference type="EMBL" id="WOG83670.1"/>
    </source>
</evidence>
<keyword evidence="5" id="KW-1185">Reference proteome</keyword>
<organism evidence="4 5">
    <name type="scientific">Daucus carota subsp. sativus</name>
    <name type="common">Carrot</name>
    <dbReference type="NCBI Taxonomy" id="79200"/>
    <lineage>
        <taxon>Eukaryota</taxon>
        <taxon>Viridiplantae</taxon>
        <taxon>Streptophyta</taxon>
        <taxon>Embryophyta</taxon>
        <taxon>Tracheophyta</taxon>
        <taxon>Spermatophyta</taxon>
        <taxon>Magnoliopsida</taxon>
        <taxon>eudicotyledons</taxon>
        <taxon>Gunneridae</taxon>
        <taxon>Pentapetalae</taxon>
        <taxon>asterids</taxon>
        <taxon>campanulids</taxon>
        <taxon>Apiales</taxon>
        <taxon>Apiaceae</taxon>
        <taxon>Apioideae</taxon>
        <taxon>Scandiceae</taxon>
        <taxon>Daucinae</taxon>
        <taxon>Daucus</taxon>
        <taxon>Daucus sect. Daucus</taxon>
    </lineage>
</organism>
<dbReference type="PANTHER" id="PTHR46057">
    <property type="entry name" value="FCS-LIKE ZINC FINGER 1-RELATED"/>
    <property type="match status" value="1"/>
</dbReference>
<keyword evidence="2" id="KW-0479">Metal-binding</keyword>
<dbReference type="Pfam" id="PF04570">
    <property type="entry name" value="zf-FLZ"/>
    <property type="match status" value="1"/>
</dbReference>
<keyword evidence="3" id="KW-0863">Zinc-finger</keyword>
<dbReference type="InterPro" id="IPR007650">
    <property type="entry name" value="Zf-FLZ_dom"/>
</dbReference>
<dbReference type="EMBL" id="CP093343">
    <property type="protein sequence ID" value="WOG83670.1"/>
    <property type="molecule type" value="Genomic_DNA"/>
</dbReference>
<dbReference type="AlphaFoldDB" id="A0A166HBY2"/>
<dbReference type="Gramene" id="KZN10060">
    <property type="protein sequence ID" value="KZN10060"/>
    <property type="gene ID" value="DCAR_002716"/>
</dbReference>